<sequence>MFKSKMIAAVAGVLGGFALMGAGAVQAVGVESPAHCTKDKQGTVRCAQVATYEVTSEEHGKVRVVNDSTLTCSGGGKVSCANNFVYPGEES</sequence>
<dbReference type="EMBL" id="JASKMA010000015">
    <property type="protein sequence ID" value="MDT6985972.1"/>
    <property type="molecule type" value="Genomic_DNA"/>
</dbReference>
<reference evidence="2 3" key="1">
    <citation type="submission" date="2023-05" db="EMBL/GenBank/DDBJ databases">
        <title>Streptomyces fuscus sp. nov., a brown-black pigment producing actinomyces isolated from dry sand of Sea duck farm.</title>
        <authorList>
            <person name="Xie J."/>
            <person name="Shen N."/>
        </authorList>
    </citation>
    <scope>NUCLEOTIDE SEQUENCE [LARGE SCALE GENOMIC DNA]</scope>
    <source>
        <strain evidence="2 3">CGMCC 4.1745</strain>
    </source>
</reference>
<organism evidence="2 3">
    <name type="scientific">Streptomyces lusitanus</name>
    <dbReference type="NCBI Taxonomy" id="68232"/>
    <lineage>
        <taxon>Bacteria</taxon>
        <taxon>Bacillati</taxon>
        <taxon>Actinomycetota</taxon>
        <taxon>Actinomycetes</taxon>
        <taxon>Kitasatosporales</taxon>
        <taxon>Streptomycetaceae</taxon>
        <taxon>Streptomyces</taxon>
    </lineage>
</organism>
<evidence type="ECO:0000313" key="3">
    <source>
        <dbReference type="Proteomes" id="UP001249760"/>
    </source>
</evidence>
<keyword evidence="3" id="KW-1185">Reference proteome</keyword>
<proteinExistence type="predicted"/>
<dbReference type="Proteomes" id="UP001249760">
    <property type="component" value="Unassembled WGS sequence"/>
</dbReference>
<comment type="caution">
    <text evidence="2">The sequence shown here is derived from an EMBL/GenBank/DDBJ whole genome shotgun (WGS) entry which is preliminary data.</text>
</comment>
<gene>
    <name evidence="2" type="ORF">QNO04_21180</name>
</gene>
<feature type="chain" id="PRO_5046432801" evidence="1">
    <location>
        <begin position="28"/>
        <end position="91"/>
    </location>
</feature>
<accession>A0ABU3JVR8</accession>
<evidence type="ECO:0000313" key="2">
    <source>
        <dbReference type="EMBL" id="MDT6985972.1"/>
    </source>
</evidence>
<feature type="signal peptide" evidence="1">
    <location>
        <begin position="1"/>
        <end position="27"/>
    </location>
</feature>
<dbReference type="RefSeq" id="WP_394305878.1">
    <property type="nucleotide sequence ID" value="NZ_JASKMA010000015.1"/>
</dbReference>
<protein>
    <submittedName>
        <fullName evidence="2">Uncharacterized protein</fullName>
    </submittedName>
</protein>
<name>A0ABU3JVR8_9ACTN</name>
<keyword evidence="1" id="KW-0732">Signal</keyword>
<evidence type="ECO:0000256" key="1">
    <source>
        <dbReference type="SAM" id="SignalP"/>
    </source>
</evidence>